<feature type="compositionally biased region" description="Low complexity" evidence="1">
    <location>
        <begin position="94"/>
        <end position="104"/>
    </location>
</feature>
<feature type="region of interest" description="Disordered" evidence="1">
    <location>
        <begin position="22"/>
        <end position="104"/>
    </location>
</feature>
<reference evidence="3" key="2">
    <citation type="submission" date="2020-09" db="EMBL/GenBank/DDBJ databases">
        <authorList>
            <person name="Sun Q."/>
            <person name="Ohkuma M."/>
        </authorList>
    </citation>
    <scope>NUCLEOTIDE SEQUENCE</scope>
    <source>
        <strain evidence="3">JCM 4434</strain>
    </source>
</reference>
<dbReference type="RefSeq" id="WP_191898839.1">
    <property type="nucleotide sequence ID" value="NZ_BMUB01000005.1"/>
</dbReference>
<gene>
    <name evidence="3" type="ORF">GCM10010502_26740</name>
</gene>
<dbReference type="PROSITE" id="PS51257">
    <property type="entry name" value="PROKAR_LIPOPROTEIN"/>
    <property type="match status" value="1"/>
</dbReference>
<dbReference type="Proteomes" id="UP000610124">
    <property type="component" value="Unassembled WGS sequence"/>
</dbReference>
<name>A0A8H9HLL2_KITAU</name>
<feature type="signal peptide" evidence="2">
    <location>
        <begin position="1"/>
        <end position="19"/>
    </location>
</feature>
<protein>
    <recommendedName>
        <fullName evidence="5">DUF732 domain-containing protein</fullName>
    </recommendedName>
</protein>
<dbReference type="AlphaFoldDB" id="A0A8H9HLL2"/>
<feature type="chain" id="PRO_5038448246" description="DUF732 domain-containing protein" evidence="2">
    <location>
        <begin position="20"/>
        <end position="188"/>
    </location>
</feature>
<evidence type="ECO:0000313" key="4">
    <source>
        <dbReference type="Proteomes" id="UP000610124"/>
    </source>
</evidence>
<evidence type="ECO:0008006" key="5">
    <source>
        <dbReference type="Google" id="ProtNLM"/>
    </source>
</evidence>
<proteinExistence type="predicted"/>
<evidence type="ECO:0000256" key="1">
    <source>
        <dbReference type="SAM" id="MobiDB-lite"/>
    </source>
</evidence>
<sequence>MRTRLLAASLTALAAVSLAACSSSGSGSASSSASNSNKVTAAAGSPTDAAATASGGATPGSTTPATTAPGTSAPADPSTPGTDGSAPAKPAPPADAGLPAKPDAGLTGKVVAALNAVDPAIVGGKPDQVVEQARKQCQAMYRFPKDSAKLVQLAEQHFTSPDHPQGFGPDTAAKINDALRATLCPPQR</sequence>
<feature type="compositionally biased region" description="Low complexity" evidence="1">
    <location>
        <begin position="22"/>
        <end position="80"/>
    </location>
</feature>
<keyword evidence="2" id="KW-0732">Signal</keyword>
<comment type="caution">
    <text evidence="3">The sequence shown here is derived from an EMBL/GenBank/DDBJ whole genome shotgun (WGS) entry which is preliminary data.</text>
</comment>
<reference evidence="3" key="1">
    <citation type="journal article" date="2014" name="Int. J. Syst. Evol. Microbiol.">
        <title>Complete genome sequence of Corynebacterium casei LMG S-19264T (=DSM 44701T), isolated from a smear-ripened cheese.</title>
        <authorList>
            <consortium name="US DOE Joint Genome Institute (JGI-PGF)"/>
            <person name="Walter F."/>
            <person name="Albersmeier A."/>
            <person name="Kalinowski J."/>
            <person name="Ruckert C."/>
        </authorList>
    </citation>
    <scope>NUCLEOTIDE SEQUENCE</scope>
    <source>
        <strain evidence="3">JCM 4434</strain>
    </source>
</reference>
<evidence type="ECO:0000313" key="3">
    <source>
        <dbReference type="EMBL" id="GGU73646.1"/>
    </source>
</evidence>
<dbReference type="EMBL" id="BMUB01000005">
    <property type="protein sequence ID" value="GGU73646.1"/>
    <property type="molecule type" value="Genomic_DNA"/>
</dbReference>
<evidence type="ECO:0000256" key="2">
    <source>
        <dbReference type="SAM" id="SignalP"/>
    </source>
</evidence>
<accession>A0A8H9HLL2</accession>
<organism evidence="3 4">
    <name type="scientific">Kitasatospora aureofaciens</name>
    <name type="common">Streptomyces aureofaciens</name>
    <dbReference type="NCBI Taxonomy" id="1894"/>
    <lineage>
        <taxon>Bacteria</taxon>
        <taxon>Bacillati</taxon>
        <taxon>Actinomycetota</taxon>
        <taxon>Actinomycetes</taxon>
        <taxon>Kitasatosporales</taxon>
        <taxon>Streptomycetaceae</taxon>
        <taxon>Kitasatospora</taxon>
    </lineage>
</organism>
<dbReference type="GeneID" id="97485776"/>